<accession>A0A7C8M5Q0</accession>
<dbReference type="CDD" id="cd12148">
    <property type="entry name" value="fungal_TF_MHR"/>
    <property type="match status" value="1"/>
</dbReference>
<keyword evidence="2" id="KW-1185">Reference proteome</keyword>
<evidence type="ECO:0008006" key="3">
    <source>
        <dbReference type="Google" id="ProtNLM"/>
    </source>
</evidence>
<dbReference type="Proteomes" id="UP000481861">
    <property type="component" value="Unassembled WGS sequence"/>
</dbReference>
<evidence type="ECO:0000313" key="2">
    <source>
        <dbReference type="Proteomes" id="UP000481861"/>
    </source>
</evidence>
<reference evidence="1 2" key="1">
    <citation type="submission" date="2020-01" db="EMBL/GenBank/DDBJ databases">
        <authorList>
            <consortium name="DOE Joint Genome Institute"/>
            <person name="Haridas S."/>
            <person name="Albert R."/>
            <person name="Binder M."/>
            <person name="Bloem J."/>
            <person name="Labutti K."/>
            <person name="Salamov A."/>
            <person name="Andreopoulos B."/>
            <person name="Baker S.E."/>
            <person name="Barry K."/>
            <person name="Bills G."/>
            <person name="Bluhm B.H."/>
            <person name="Cannon C."/>
            <person name="Castanera R."/>
            <person name="Culley D.E."/>
            <person name="Daum C."/>
            <person name="Ezra D."/>
            <person name="Gonzalez J.B."/>
            <person name="Henrissat B."/>
            <person name="Kuo A."/>
            <person name="Liang C."/>
            <person name="Lipzen A."/>
            <person name="Lutzoni F."/>
            <person name="Magnuson J."/>
            <person name="Mondo S."/>
            <person name="Nolan M."/>
            <person name="Ohm R."/>
            <person name="Pangilinan J."/>
            <person name="Park H.-J.H."/>
            <person name="Ramirez L."/>
            <person name="Alfaro M."/>
            <person name="Sun H."/>
            <person name="Tritt A."/>
            <person name="Yoshinaga Y."/>
            <person name="Zwiers L.-H.L."/>
            <person name="Turgeon B.G."/>
            <person name="Goodwin S.B."/>
            <person name="Spatafora J.W."/>
            <person name="Crous P.W."/>
            <person name="Grigoriev I.V."/>
        </authorList>
    </citation>
    <scope>NUCLEOTIDE SEQUENCE [LARGE SCALE GENOMIC DNA]</scope>
    <source>
        <strain evidence="1 2">CBS 611.86</strain>
    </source>
</reference>
<gene>
    <name evidence="1" type="ORF">BDV95DRAFT_609393</name>
</gene>
<dbReference type="PANTHER" id="PTHR47431">
    <property type="entry name" value="ZN(II)2CYS6 TRANSCRIPTION FACTOR (EUROFUNG)-RELATED"/>
    <property type="match status" value="1"/>
</dbReference>
<name>A0A7C8M5Q0_9PLEO</name>
<evidence type="ECO:0000313" key="1">
    <source>
        <dbReference type="EMBL" id="KAF2869159.1"/>
    </source>
</evidence>
<protein>
    <recommendedName>
        <fullName evidence="3">Transcription factor domain-containing protein</fullName>
    </recommendedName>
</protein>
<dbReference type="AlphaFoldDB" id="A0A7C8M5Q0"/>
<proteinExistence type="predicted"/>
<dbReference type="EMBL" id="JAADJZ010000017">
    <property type="protein sequence ID" value="KAF2869159.1"/>
    <property type="molecule type" value="Genomic_DNA"/>
</dbReference>
<dbReference type="PANTHER" id="PTHR47431:SF4">
    <property type="entry name" value="ZN(II)2CYS6 TRANSCRIPTION FACTOR (EUROFUNG)"/>
    <property type="match status" value="1"/>
</dbReference>
<organism evidence="1 2">
    <name type="scientific">Massariosphaeria phaeospora</name>
    <dbReference type="NCBI Taxonomy" id="100035"/>
    <lineage>
        <taxon>Eukaryota</taxon>
        <taxon>Fungi</taxon>
        <taxon>Dikarya</taxon>
        <taxon>Ascomycota</taxon>
        <taxon>Pezizomycotina</taxon>
        <taxon>Dothideomycetes</taxon>
        <taxon>Pleosporomycetidae</taxon>
        <taxon>Pleosporales</taxon>
        <taxon>Pleosporales incertae sedis</taxon>
        <taxon>Massariosphaeria</taxon>
    </lineage>
</organism>
<sequence length="468" mass="53175">MAFQVSTDRLLNLFYENFWPGLPATLPLHYLCQRKMNDKHGLEDLLLVMQWIGSVYAAWTPSEPHYETALRALSRPILPRSPFTVQALMFFSVAQYHWDLRLESRLTLDAAIDMALELQMNTRAFASTYGEWNPVLEESWRRTWYVLKLIDQHLAVVVNNPTFALRDIPESVDLPCEDVHYESGQIPPPSTWQEYDTREFADVEVIYSSLTYAADICRVVTYIMTSFLKMGYFDDDFINTVDTKVAVWRSLLPHCKREPQQGNGDIDEVMFFAHQLAGIVTITAHRPFSSLTYSIEELSTESFVSPVPFIQPPKSGRNMHTARALKAIESQTKLLAIPCHGERHHIFAACITASVVTAQISACKNLLEDHAQSIGRDRVRLSIGYLNRMGSFWPLVKKMTKEARFIARQSLVAHESTCNADSAAEIEVPRDELLWPVGSSSQIDIYSGIVLPVDWEAARMNYASSSSI</sequence>
<dbReference type="OrthoDB" id="10067394at2759"/>
<comment type="caution">
    <text evidence="1">The sequence shown here is derived from an EMBL/GenBank/DDBJ whole genome shotgun (WGS) entry which is preliminary data.</text>
</comment>